<evidence type="ECO:0000259" key="2">
    <source>
        <dbReference type="Pfam" id="PF12146"/>
    </source>
</evidence>
<dbReference type="InterPro" id="IPR022742">
    <property type="entry name" value="Hydrolase_4"/>
</dbReference>
<comment type="caution">
    <text evidence="3">The sequence shown here is derived from an EMBL/GenBank/DDBJ whole genome shotgun (WGS) entry which is preliminary data.</text>
</comment>
<name>A0ABN7RXT7_THEXY</name>
<dbReference type="PANTHER" id="PTHR22946">
    <property type="entry name" value="DIENELACTONE HYDROLASE DOMAIN-CONTAINING PROTEIN-RELATED"/>
    <property type="match status" value="1"/>
</dbReference>
<keyword evidence="3" id="KW-0031">Aminopeptidase</keyword>
<feature type="domain" description="Serine aminopeptidase S33" evidence="2">
    <location>
        <begin position="73"/>
        <end position="163"/>
    </location>
</feature>
<sequence>MVGWVIGAAAAIAAAGGGAWMLGAKTQQPKRRPIGELPRAPYETVRFESEGVPMVGWLIRPDAAGTDSGGPLPLVVIAHGWGSNRSRVLRYAHPLVEAGYAVFVYDARSHGESGSVKAPTGLMFMADIEAAVATAARLPGVDASRIAVLGHSMGGLGALLAYAGGLPVRAVITDNAPLTIETILRSELRRRNLPVFPLARIILRVWLLRAGVPYREVRRIDMPAWVAANAEAVRGGGGKPVLMIHSTGDPVIPAEELRSVTARAPVEHRFVDAQGHSCSEQDPAFWQAVLPFLQRHLAGGGPRR</sequence>
<keyword evidence="3" id="KW-0645">Protease</keyword>
<dbReference type="EMBL" id="CAJRAY010000043">
    <property type="protein sequence ID" value="CAG5086227.1"/>
    <property type="molecule type" value="Genomic_DNA"/>
</dbReference>
<dbReference type="Proteomes" id="UP000681526">
    <property type="component" value="Unassembled WGS sequence"/>
</dbReference>
<dbReference type="InterPro" id="IPR050261">
    <property type="entry name" value="FrsA_esterase"/>
</dbReference>
<dbReference type="Gene3D" id="3.40.50.1820">
    <property type="entry name" value="alpha/beta hydrolase"/>
    <property type="match status" value="1"/>
</dbReference>
<dbReference type="InterPro" id="IPR029058">
    <property type="entry name" value="AB_hydrolase_fold"/>
</dbReference>
<accession>A0ABN7RXT7</accession>
<gene>
    <name evidence="3" type="primary">txxe 2014</name>
    <name evidence="3" type="ORF">TXXE_09725</name>
</gene>
<keyword evidence="4" id="KW-1185">Reference proteome</keyword>
<dbReference type="RefSeq" id="WP_213484458.1">
    <property type="nucleotide sequence ID" value="NZ_CAJRAY010000043.1"/>
</dbReference>
<dbReference type="SUPFAM" id="SSF53474">
    <property type="entry name" value="alpha/beta-Hydrolases"/>
    <property type="match status" value="1"/>
</dbReference>
<evidence type="ECO:0000256" key="1">
    <source>
        <dbReference type="ARBA" id="ARBA00022801"/>
    </source>
</evidence>
<dbReference type="Pfam" id="PF12146">
    <property type="entry name" value="Hydrolase_4"/>
    <property type="match status" value="1"/>
</dbReference>
<dbReference type="PANTHER" id="PTHR22946:SF9">
    <property type="entry name" value="POLYKETIDE TRANSFERASE AF380"/>
    <property type="match status" value="1"/>
</dbReference>
<protein>
    <submittedName>
        <fullName evidence="3">Dipeptidyl aminopeptidase/acylaminoacyl-peptidase</fullName>
    </submittedName>
</protein>
<keyword evidence="1" id="KW-0378">Hydrolase</keyword>
<reference evidence="3 4" key="1">
    <citation type="submission" date="2021-04" db="EMBL/GenBank/DDBJ databases">
        <authorList>
            <person name="Rakotoarivonina H."/>
        </authorList>
    </citation>
    <scope>NUCLEOTIDE SEQUENCE [LARGE SCALE GENOMIC DNA]</scope>
    <source>
        <strain evidence="3 4">XE</strain>
    </source>
</reference>
<dbReference type="GO" id="GO:0004177">
    <property type="term" value="F:aminopeptidase activity"/>
    <property type="evidence" value="ECO:0007669"/>
    <property type="project" value="UniProtKB-KW"/>
</dbReference>
<proteinExistence type="predicted"/>
<evidence type="ECO:0000313" key="4">
    <source>
        <dbReference type="Proteomes" id="UP000681526"/>
    </source>
</evidence>
<evidence type="ECO:0000313" key="3">
    <source>
        <dbReference type="EMBL" id="CAG5086227.1"/>
    </source>
</evidence>
<organism evidence="3 4">
    <name type="scientific">Thermobacillus xylanilyticus</name>
    <dbReference type="NCBI Taxonomy" id="76633"/>
    <lineage>
        <taxon>Bacteria</taxon>
        <taxon>Bacillati</taxon>
        <taxon>Bacillota</taxon>
        <taxon>Bacilli</taxon>
        <taxon>Bacillales</taxon>
        <taxon>Paenibacillaceae</taxon>
        <taxon>Thermobacillus</taxon>
    </lineage>
</organism>